<reference evidence="2 3" key="1">
    <citation type="submission" date="2018-03" db="EMBL/GenBank/DDBJ databases">
        <authorList>
            <person name="Guldener U."/>
        </authorList>
    </citation>
    <scope>NUCLEOTIDE SEQUENCE [LARGE SCALE GENOMIC DNA]</scope>
    <source>
        <strain evidence="2 3">DAOM196992</strain>
    </source>
</reference>
<feature type="compositionally biased region" description="Basic residues" evidence="1">
    <location>
        <begin position="23"/>
        <end position="32"/>
    </location>
</feature>
<proteinExistence type="predicted"/>
<evidence type="ECO:0000313" key="3">
    <source>
        <dbReference type="Proteomes" id="UP000323386"/>
    </source>
</evidence>
<evidence type="ECO:0000313" key="2">
    <source>
        <dbReference type="EMBL" id="SPO37043.1"/>
    </source>
</evidence>
<dbReference type="AlphaFoldDB" id="A0A5C3EXQ4"/>
<accession>A0A5C3EXQ4</accession>
<organism evidence="2 3">
    <name type="scientific">Pseudozyma flocculosa</name>
    <dbReference type="NCBI Taxonomy" id="84751"/>
    <lineage>
        <taxon>Eukaryota</taxon>
        <taxon>Fungi</taxon>
        <taxon>Dikarya</taxon>
        <taxon>Basidiomycota</taxon>
        <taxon>Ustilaginomycotina</taxon>
        <taxon>Ustilaginomycetes</taxon>
        <taxon>Ustilaginales</taxon>
        <taxon>Ustilaginaceae</taxon>
        <taxon>Pseudozyma</taxon>
    </lineage>
</organism>
<sequence length="350" mass="39814">MAITKKPSKLYISNHTPPPDQSKKRRRIRQKSKSAFQSNRKKGKVKVIQTPALQLSDYFKGCIKLPKQTSAEEGNNEGYLKIKLGSEIVHLVDADNRHYASVVPPPDNPEFWQAYKAMRARVQGLPRSAGAPTEAIRGSFHTWHLMLSGQNKACLDEPYWNKLFVQHEAEMRGFLEDPSVIQIRNYCSNKFAACFPDHAALYSYVGNADLYRKHKAFLWPPFSSLAINEEKMSISQPHRDTQDLLQGLAGVFSFGQYKMTTLNFKEAKASVEMPPGALCFLPSHVLTHFNTAIEEGETRGSLTMFLGHDVVRWIKYGGKAGEASKEVIKKAREEFMEWWNMFKKVEEKGL</sequence>
<feature type="region of interest" description="Disordered" evidence="1">
    <location>
        <begin position="1"/>
        <end position="44"/>
    </location>
</feature>
<dbReference type="Proteomes" id="UP000323386">
    <property type="component" value="Unassembled WGS sequence"/>
</dbReference>
<protein>
    <submittedName>
        <fullName evidence="2">Uncharacterized protein</fullName>
    </submittedName>
</protein>
<name>A0A5C3EXQ4_9BASI</name>
<dbReference type="Gene3D" id="3.60.130.30">
    <property type="match status" value="1"/>
</dbReference>
<keyword evidence="3" id="KW-1185">Reference proteome</keyword>
<gene>
    <name evidence="2" type="ORF">PSFLO_02515</name>
</gene>
<evidence type="ECO:0000256" key="1">
    <source>
        <dbReference type="SAM" id="MobiDB-lite"/>
    </source>
</evidence>
<dbReference type="EMBL" id="OOIP01000006">
    <property type="protein sequence ID" value="SPO37043.1"/>
    <property type="molecule type" value="Genomic_DNA"/>
</dbReference>
<dbReference type="OrthoDB" id="2550051at2759"/>